<evidence type="ECO:0000256" key="1">
    <source>
        <dbReference type="SAM" id="SignalP"/>
    </source>
</evidence>
<evidence type="ECO:0000313" key="3">
    <source>
        <dbReference type="Proteomes" id="UP001163719"/>
    </source>
</evidence>
<keyword evidence="3" id="KW-1185">Reference proteome</keyword>
<feature type="chain" id="PRO_5047097545" evidence="1">
    <location>
        <begin position="20"/>
        <end position="336"/>
    </location>
</feature>
<feature type="signal peptide" evidence="1">
    <location>
        <begin position="1"/>
        <end position="19"/>
    </location>
</feature>
<comment type="caution">
    <text evidence="2">The sequence shown here is derived from an EMBL/GenBank/DDBJ whole genome shotgun (WGS) entry which is preliminary data.</text>
</comment>
<gene>
    <name evidence="2" type="ORF">OH806_07415</name>
</gene>
<name>A0ABT3HMV0_9FLAO</name>
<dbReference type="RefSeq" id="WP_264743050.1">
    <property type="nucleotide sequence ID" value="NZ_JAPDHV010000003.1"/>
</dbReference>
<proteinExistence type="predicted"/>
<keyword evidence="1" id="KW-0732">Signal</keyword>
<evidence type="ECO:0000313" key="2">
    <source>
        <dbReference type="EMBL" id="MCW3161097.1"/>
    </source>
</evidence>
<accession>A0ABT3HMV0</accession>
<dbReference type="Proteomes" id="UP001163719">
    <property type="component" value="Unassembled WGS sequence"/>
</dbReference>
<dbReference type="PROSITE" id="PS51257">
    <property type="entry name" value="PROKAR_LIPOPROTEIN"/>
    <property type="match status" value="1"/>
</dbReference>
<organism evidence="2 3">
    <name type="scientific">Chryseobacterium oryctis</name>
    <dbReference type="NCBI Taxonomy" id="2952618"/>
    <lineage>
        <taxon>Bacteria</taxon>
        <taxon>Pseudomonadati</taxon>
        <taxon>Bacteroidota</taxon>
        <taxon>Flavobacteriia</taxon>
        <taxon>Flavobacteriales</taxon>
        <taxon>Weeksellaceae</taxon>
        <taxon>Chryseobacterium group</taxon>
        <taxon>Chryseobacterium</taxon>
    </lineage>
</organism>
<sequence length="336" mass="38636">MKYSISILFSLLFFLQSCGQNNKALDKEVNEILGNLYKDVKNYDQRINYHAMIFIGGCNYEVLINDFPVDRYFGEGNGAASGSAPINRAILKSGLQTWKIRIYPIHDIKEINGKVTMLPRNTIQEGARVEIAIEGIQFKENGDIEKRFGKVVDFKAPLKKDDKTGKNIFAEAGKPYIEYSGTFQADVPYQLAGWEEGEDLYKLDKSTLEKQLLNKYKEYSNWIQNRNLEKIAKSNLNSEKEESQALFYDKQTNQSIINNNYINGWGAEGLKVYPLENYKIKFFGNGKLATLERSDYVGDPILAGEYVNKNNKNEEMKVFYLYFYIPKGKTELEVIR</sequence>
<protein>
    <submittedName>
        <fullName evidence="2">Uncharacterized protein</fullName>
    </submittedName>
</protein>
<dbReference type="EMBL" id="JAPDHV010000003">
    <property type="protein sequence ID" value="MCW3161097.1"/>
    <property type="molecule type" value="Genomic_DNA"/>
</dbReference>
<reference evidence="2" key="1">
    <citation type="submission" date="2022-10" db="EMBL/GenBank/DDBJ databases">
        <title>Chryseobacterium babae sp. nov. isolated from the gut of the beetle Oryctes rhinoceros, and Chryseobacterium kimseyorum sp. nov., isolated from a stick insect rearing cage.</title>
        <authorList>
            <person name="Shelomi M."/>
            <person name="Han C.-J."/>
            <person name="Chen W.-M."/>
            <person name="Chen H.-K."/>
            <person name="Liaw S.-J."/>
            <person name="Muhle E."/>
            <person name="Clermont D."/>
        </authorList>
    </citation>
    <scope>NUCLEOTIDE SEQUENCE</scope>
    <source>
        <strain evidence="2">WLa1L2M3</strain>
    </source>
</reference>